<dbReference type="STRING" id="632773.BBEV_0193"/>
<dbReference type="SUPFAM" id="SSF46689">
    <property type="entry name" value="Homeodomain-like"/>
    <property type="match status" value="2"/>
</dbReference>
<dbReference type="SMART" id="SM00448">
    <property type="entry name" value="REC"/>
    <property type="match status" value="1"/>
</dbReference>
<dbReference type="RefSeq" id="WP_069363748.1">
    <property type="nucleotide sequence ID" value="NZ_CP012502.1"/>
</dbReference>
<feature type="domain" description="Response regulatory" evidence="6">
    <location>
        <begin position="4"/>
        <end position="121"/>
    </location>
</feature>
<protein>
    <submittedName>
        <fullName evidence="7">Putative transcriptional regulatory protein yesN</fullName>
    </submittedName>
</protein>
<dbReference type="Proteomes" id="UP000094463">
    <property type="component" value="Chromosome"/>
</dbReference>
<dbReference type="Pfam" id="PF17853">
    <property type="entry name" value="GGDEF_2"/>
    <property type="match status" value="1"/>
</dbReference>
<evidence type="ECO:0000256" key="4">
    <source>
        <dbReference type="PROSITE-ProRule" id="PRU00169"/>
    </source>
</evidence>
<evidence type="ECO:0000313" key="8">
    <source>
        <dbReference type="Proteomes" id="UP000094463"/>
    </source>
</evidence>
<gene>
    <name evidence="7" type="primary">yesN-1</name>
    <name evidence="7" type="ORF">BBEV_0193</name>
</gene>
<evidence type="ECO:0000313" key="7">
    <source>
        <dbReference type="EMBL" id="AOM81588.1"/>
    </source>
</evidence>
<dbReference type="AlphaFoldDB" id="A0A1D7QRF7"/>
<dbReference type="GO" id="GO:0000160">
    <property type="term" value="P:phosphorelay signal transduction system"/>
    <property type="evidence" value="ECO:0007669"/>
    <property type="project" value="InterPro"/>
</dbReference>
<dbReference type="PRINTS" id="PR00032">
    <property type="entry name" value="HTHARAC"/>
</dbReference>
<dbReference type="InterPro" id="IPR018060">
    <property type="entry name" value="HTH_AraC"/>
</dbReference>
<dbReference type="GO" id="GO:0043565">
    <property type="term" value="F:sequence-specific DNA binding"/>
    <property type="evidence" value="ECO:0007669"/>
    <property type="project" value="InterPro"/>
</dbReference>
<evidence type="ECO:0000256" key="2">
    <source>
        <dbReference type="ARBA" id="ARBA00023125"/>
    </source>
</evidence>
<evidence type="ECO:0000256" key="3">
    <source>
        <dbReference type="ARBA" id="ARBA00023163"/>
    </source>
</evidence>
<organism evidence="7 8">
    <name type="scientific">Salisediminibacterium beveridgei</name>
    <dbReference type="NCBI Taxonomy" id="632773"/>
    <lineage>
        <taxon>Bacteria</taxon>
        <taxon>Bacillati</taxon>
        <taxon>Bacillota</taxon>
        <taxon>Bacilli</taxon>
        <taxon>Bacillales</taxon>
        <taxon>Bacillaceae</taxon>
        <taxon>Salisediminibacterium</taxon>
    </lineage>
</organism>
<keyword evidence="1" id="KW-0805">Transcription regulation</keyword>
<proteinExistence type="predicted"/>
<evidence type="ECO:0000256" key="1">
    <source>
        <dbReference type="ARBA" id="ARBA00023015"/>
    </source>
</evidence>
<dbReference type="EMBL" id="CP012502">
    <property type="protein sequence ID" value="AOM81588.1"/>
    <property type="molecule type" value="Genomic_DNA"/>
</dbReference>
<dbReference type="Gene3D" id="3.40.50.2300">
    <property type="match status" value="1"/>
</dbReference>
<dbReference type="PROSITE" id="PS50110">
    <property type="entry name" value="RESPONSE_REGULATORY"/>
    <property type="match status" value="1"/>
</dbReference>
<dbReference type="Pfam" id="PF00072">
    <property type="entry name" value="Response_reg"/>
    <property type="match status" value="1"/>
</dbReference>
<evidence type="ECO:0000259" key="6">
    <source>
        <dbReference type="PROSITE" id="PS50110"/>
    </source>
</evidence>
<keyword evidence="3" id="KW-0804">Transcription</keyword>
<dbReference type="InterPro" id="IPR009057">
    <property type="entry name" value="Homeodomain-like_sf"/>
</dbReference>
<feature type="modified residue" description="4-aspartylphosphate" evidence="4">
    <location>
        <position position="56"/>
    </location>
</feature>
<dbReference type="KEGG" id="bbev:BBEV_0193"/>
<dbReference type="GO" id="GO:0003700">
    <property type="term" value="F:DNA-binding transcription factor activity"/>
    <property type="evidence" value="ECO:0007669"/>
    <property type="project" value="InterPro"/>
</dbReference>
<sequence>MTIRILLVDDEKLERIAQRKMLEHHRPDVEICGEAANGEEALDLIRDKEPDLVCLDIQMPGKSGIDVVRAIEQHHPKIRVIMITAYDTFDYARDVMRAGVREYLLKPVAEKELIESIDRLGEDILQEKRAQQEQQKQEERIEMYVASMRANRILALLMDYHVDGMDEEMRDDPLSNATAVLAISLPKGDAPALIALRESITDELTRLNPGCLVGPVLGSHIPAFLTGNTAASLSQLLQSFISAIQRNTEMEIAVGASEGIETDEDFGRAYQEAVAALTDVKNAKGANYQLYRESAATQATGTRFKAESELIERVKHGDEGNVIADFEQYFSTISAEANYQPARLKQELDEFFIVLHRALTELGVNTGRFDATVMTSMTQLRQQALTHVKQTVKDVDNWRDADMEHSLEQVRRFIDTHYRSSLSLDEVADYAGLSMYYVSKLFKERFGVSFTRYVTDLRLTDAKRMLADSSISLKEIALELGYRDPNYFSRVFKKEVGISPTVYRDQARAFPGT</sequence>
<accession>A0A1D7QRF7</accession>
<feature type="domain" description="HTH araC/xylS-type" evidence="5">
    <location>
        <begin position="408"/>
        <end position="506"/>
    </location>
</feature>
<keyword evidence="4" id="KW-0597">Phosphoprotein</keyword>
<name>A0A1D7QRF7_9BACI</name>
<dbReference type="OrthoDB" id="9794370at2"/>
<dbReference type="InterPro" id="IPR011006">
    <property type="entry name" value="CheY-like_superfamily"/>
</dbReference>
<dbReference type="SUPFAM" id="SSF52172">
    <property type="entry name" value="CheY-like"/>
    <property type="match status" value="1"/>
</dbReference>
<dbReference type="InterPro" id="IPR041522">
    <property type="entry name" value="CdaR_GGDEF"/>
</dbReference>
<keyword evidence="2" id="KW-0238">DNA-binding</keyword>
<dbReference type="Gene3D" id="1.10.10.60">
    <property type="entry name" value="Homeodomain-like"/>
    <property type="match status" value="2"/>
</dbReference>
<dbReference type="Pfam" id="PF12833">
    <property type="entry name" value="HTH_18"/>
    <property type="match status" value="1"/>
</dbReference>
<evidence type="ECO:0000259" key="5">
    <source>
        <dbReference type="PROSITE" id="PS01124"/>
    </source>
</evidence>
<dbReference type="InterPro" id="IPR018062">
    <property type="entry name" value="HTH_AraC-typ_CS"/>
</dbReference>
<keyword evidence="8" id="KW-1185">Reference proteome</keyword>
<dbReference type="InterPro" id="IPR001789">
    <property type="entry name" value="Sig_transdc_resp-reg_receiver"/>
</dbReference>
<dbReference type="InterPro" id="IPR020449">
    <property type="entry name" value="Tscrpt_reg_AraC-type_HTH"/>
</dbReference>
<dbReference type="CDD" id="cd17536">
    <property type="entry name" value="REC_YesN-like"/>
    <property type="match status" value="1"/>
</dbReference>
<dbReference type="PROSITE" id="PS00041">
    <property type="entry name" value="HTH_ARAC_FAMILY_1"/>
    <property type="match status" value="1"/>
</dbReference>
<reference evidence="7 8" key="1">
    <citation type="submission" date="2015-08" db="EMBL/GenBank/DDBJ databases">
        <title>The complete genome sequence of Bacillus beveridgei MLTeJB.</title>
        <authorList>
            <person name="Hanson T.E."/>
            <person name="Mesa C."/>
            <person name="Basesman S.M."/>
            <person name="Oremland R.S."/>
        </authorList>
    </citation>
    <scope>NUCLEOTIDE SEQUENCE [LARGE SCALE GENOMIC DNA]</scope>
    <source>
        <strain evidence="7 8">MLTeJB</strain>
    </source>
</reference>
<dbReference type="PANTHER" id="PTHR43280">
    <property type="entry name" value="ARAC-FAMILY TRANSCRIPTIONAL REGULATOR"/>
    <property type="match status" value="1"/>
</dbReference>
<dbReference type="PROSITE" id="PS01124">
    <property type="entry name" value="HTH_ARAC_FAMILY_2"/>
    <property type="match status" value="1"/>
</dbReference>
<dbReference type="SMART" id="SM00342">
    <property type="entry name" value="HTH_ARAC"/>
    <property type="match status" value="1"/>
</dbReference>
<dbReference type="PANTHER" id="PTHR43280:SF28">
    <property type="entry name" value="HTH-TYPE TRANSCRIPTIONAL ACTIVATOR RHAS"/>
    <property type="match status" value="1"/>
</dbReference>